<dbReference type="EMBL" id="QTSX02005785">
    <property type="protein sequence ID" value="KAJ9057555.1"/>
    <property type="molecule type" value="Genomic_DNA"/>
</dbReference>
<sequence length="214" mass="24562">MKPVKLYQLKDYTFATKEAQVDEEGNAHSRILKLQSDYASYGVRRAVEAIILVHEHKHPHVLMFQFGGAYFKLPGDNLSPEEDEIEGLCKSLNKKLGSEAKSVEASSTEKDTNGGKTEMQANEWIIGECISTYYRPNFETFMYPYCPPHISRPKEIKKTFLVHLPDKKILTVPRNMKLIAVPLFELYDNCARYGQQLAALPHLLSRFDFDFVEK</sequence>
<organism evidence="1 2">
    <name type="scientific">Entomophthora muscae</name>
    <dbReference type="NCBI Taxonomy" id="34485"/>
    <lineage>
        <taxon>Eukaryota</taxon>
        <taxon>Fungi</taxon>
        <taxon>Fungi incertae sedis</taxon>
        <taxon>Zoopagomycota</taxon>
        <taxon>Entomophthoromycotina</taxon>
        <taxon>Entomophthoromycetes</taxon>
        <taxon>Entomophthorales</taxon>
        <taxon>Entomophthoraceae</taxon>
        <taxon>Entomophthora</taxon>
    </lineage>
</organism>
<protein>
    <submittedName>
        <fullName evidence="1">Uncharacterized protein</fullName>
    </submittedName>
</protein>
<proteinExistence type="predicted"/>
<evidence type="ECO:0000313" key="2">
    <source>
        <dbReference type="Proteomes" id="UP001165960"/>
    </source>
</evidence>
<accession>A0ACC2S5F5</accession>
<evidence type="ECO:0000313" key="1">
    <source>
        <dbReference type="EMBL" id="KAJ9057555.1"/>
    </source>
</evidence>
<comment type="caution">
    <text evidence="1">The sequence shown here is derived from an EMBL/GenBank/DDBJ whole genome shotgun (WGS) entry which is preliminary data.</text>
</comment>
<gene>
    <name evidence="1" type="ORF">DSO57_1021628</name>
</gene>
<reference evidence="1" key="1">
    <citation type="submission" date="2022-04" db="EMBL/GenBank/DDBJ databases">
        <title>Genome of the entomopathogenic fungus Entomophthora muscae.</title>
        <authorList>
            <person name="Elya C."/>
            <person name="Lovett B.R."/>
            <person name="Lee E."/>
            <person name="Macias A.M."/>
            <person name="Hajek A.E."/>
            <person name="De Bivort B.L."/>
            <person name="Kasson M.T."/>
            <person name="De Fine Licht H.H."/>
            <person name="Stajich J.E."/>
        </authorList>
    </citation>
    <scope>NUCLEOTIDE SEQUENCE</scope>
    <source>
        <strain evidence="1">Berkeley</strain>
    </source>
</reference>
<name>A0ACC2S5F5_9FUNG</name>
<dbReference type="Proteomes" id="UP001165960">
    <property type="component" value="Unassembled WGS sequence"/>
</dbReference>
<keyword evidence="2" id="KW-1185">Reference proteome</keyword>